<keyword evidence="2" id="KW-1185">Reference proteome</keyword>
<dbReference type="AlphaFoldDB" id="A0A0P6XCM0"/>
<organism evidence="1 2">
    <name type="scientific">Herpetosiphon geysericola</name>
    <dbReference type="NCBI Taxonomy" id="70996"/>
    <lineage>
        <taxon>Bacteria</taxon>
        <taxon>Bacillati</taxon>
        <taxon>Chloroflexota</taxon>
        <taxon>Chloroflexia</taxon>
        <taxon>Herpetosiphonales</taxon>
        <taxon>Herpetosiphonaceae</taxon>
        <taxon>Herpetosiphon</taxon>
    </lineage>
</organism>
<dbReference type="OrthoDB" id="9845542at2"/>
<comment type="caution">
    <text evidence="1">The sequence shown here is derived from an EMBL/GenBank/DDBJ whole genome shotgun (WGS) entry which is preliminary data.</text>
</comment>
<evidence type="ECO:0000313" key="2">
    <source>
        <dbReference type="Proteomes" id="UP000050277"/>
    </source>
</evidence>
<gene>
    <name evidence="1" type="ORF">SE18_24775</name>
</gene>
<evidence type="ECO:0000313" key="1">
    <source>
        <dbReference type="EMBL" id="KPL80270.1"/>
    </source>
</evidence>
<dbReference type="RefSeq" id="WP_054537157.1">
    <property type="nucleotide sequence ID" value="NZ_LGKP01000040.1"/>
</dbReference>
<proteinExistence type="predicted"/>
<dbReference type="STRING" id="70996.SE18_24775"/>
<dbReference type="Proteomes" id="UP000050277">
    <property type="component" value="Unassembled WGS sequence"/>
</dbReference>
<dbReference type="EMBL" id="LGKP01000040">
    <property type="protein sequence ID" value="KPL80270.1"/>
    <property type="molecule type" value="Genomic_DNA"/>
</dbReference>
<accession>A0A0P6XCM0</accession>
<protein>
    <submittedName>
        <fullName evidence="1">Uncharacterized protein</fullName>
    </submittedName>
</protein>
<sequence>MPRRLPADQLTLFWQAYDASGNASAAGRIAGLSKDQAHRLLKKRGERPMATVTRAQLEAVLQQVDTLATDVQTVRQRLLRLVALVPAAPLSGHTSNTSNH</sequence>
<name>A0A0P6XCM0_9CHLR</name>
<reference evidence="1 2" key="1">
    <citation type="submission" date="2015-07" db="EMBL/GenBank/DDBJ databases">
        <title>Whole genome sequence of Herpetosiphon geysericola DSM 7119.</title>
        <authorList>
            <person name="Hemp J."/>
            <person name="Ward L.M."/>
            <person name="Pace L.A."/>
            <person name="Fischer W.W."/>
        </authorList>
    </citation>
    <scope>NUCLEOTIDE SEQUENCE [LARGE SCALE GENOMIC DNA]</scope>
    <source>
        <strain evidence="1 2">DSM 7119</strain>
    </source>
</reference>